<organism evidence="9 10">
    <name type="scientific">Chlamydomonas incerta</name>
    <dbReference type="NCBI Taxonomy" id="51695"/>
    <lineage>
        <taxon>Eukaryota</taxon>
        <taxon>Viridiplantae</taxon>
        <taxon>Chlorophyta</taxon>
        <taxon>core chlorophytes</taxon>
        <taxon>Chlorophyceae</taxon>
        <taxon>CS clade</taxon>
        <taxon>Chlamydomonadales</taxon>
        <taxon>Chlamydomonadaceae</taxon>
        <taxon>Chlamydomonas</taxon>
    </lineage>
</organism>
<feature type="region of interest" description="Disordered" evidence="5">
    <location>
        <begin position="1"/>
        <end position="112"/>
    </location>
</feature>
<gene>
    <name evidence="9" type="ORF">HXX76_005538</name>
</gene>
<dbReference type="PROSITE" id="PS50089">
    <property type="entry name" value="ZF_RING_2"/>
    <property type="match status" value="1"/>
</dbReference>
<dbReference type="SMART" id="SM00184">
    <property type="entry name" value="RING"/>
    <property type="match status" value="1"/>
</dbReference>
<dbReference type="GO" id="GO:0008270">
    <property type="term" value="F:zinc ion binding"/>
    <property type="evidence" value="ECO:0007669"/>
    <property type="project" value="UniProtKB-KW"/>
</dbReference>
<reference evidence="9" key="1">
    <citation type="journal article" date="2020" name="bioRxiv">
        <title>Comparative genomics of Chlamydomonas.</title>
        <authorList>
            <person name="Craig R.J."/>
            <person name="Hasan A.R."/>
            <person name="Ness R.W."/>
            <person name="Keightley P.D."/>
        </authorList>
    </citation>
    <scope>NUCLEOTIDE SEQUENCE</scope>
    <source>
        <strain evidence="9">SAG 7.73</strain>
    </source>
</reference>
<feature type="compositionally biased region" description="Basic and acidic residues" evidence="5">
    <location>
        <begin position="92"/>
        <end position="112"/>
    </location>
</feature>
<dbReference type="Gene3D" id="2.20.28.10">
    <property type="match status" value="1"/>
</dbReference>
<dbReference type="SUPFAM" id="SSF57850">
    <property type="entry name" value="RING/U-box"/>
    <property type="match status" value="1"/>
</dbReference>
<dbReference type="GO" id="GO:0016567">
    <property type="term" value="P:protein ubiquitination"/>
    <property type="evidence" value="ECO:0007669"/>
    <property type="project" value="TreeGrafter"/>
</dbReference>
<evidence type="ECO:0000259" key="6">
    <source>
        <dbReference type="PROSITE" id="PS50089"/>
    </source>
</evidence>
<feature type="domain" description="CTCHY-type" evidence="8">
    <location>
        <begin position="197"/>
        <end position="261"/>
    </location>
</feature>
<evidence type="ECO:0000256" key="5">
    <source>
        <dbReference type="SAM" id="MobiDB-lite"/>
    </source>
</evidence>
<evidence type="ECO:0000256" key="1">
    <source>
        <dbReference type="ARBA" id="ARBA00022723"/>
    </source>
</evidence>
<sequence length="372" mass="40754">MQAPGGEEGPGAGLPQPAQGGAAGAAQPPAEPAAAAPDNGGPQEGEQWEEEEYADARMEDRGVSDVDEGEGAAEGMALGEGGTAADGGQPEAPDKKRKAEDEPVREPAEETLADRMANRNCMQLGCSHYRRRAKIVTPCCNMVYWCRHCHNQVAHDEEPDPKKRHQLDRKAVREVVCGCCGLKQPKSKSCAVCGVTFGRYSCMECSFYDDDLSKDCFHCKDCGICRVGGRDNFFHCATCNCCYAQSLRDSHVCIENSMHANCPVCCEFLFDSVKPINIMLCGHTIHQECLRSLAVHHTFTCPVCMKSIMSAESMRGVWDELDREVAHTPMPAEYANIRVEILCNDCQAHSNIKFHVLGHKCAECGSYNTRRV</sequence>
<evidence type="ECO:0000259" key="7">
    <source>
        <dbReference type="PROSITE" id="PS51266"/>
    </source>
</evidence>
<keyword evidence="1" id="KW-0479">Metal-binding</keyword>
<dbReference type="PANTHER" id="PTHR21319">
    <property type="entry name" value="RING FINGER AND CHY ZINC FINGER DOMAIN-CONTAINING PROTEIN 1"/>
    <property type="match status" value="1"/>
</dbReference>
<dbReference type="Proteomes" id="UP000650467">
    <property type="component" value="Unassembled WGS sequence"/>
</dbReference>
<dbReference type="SUPFAM" id="SSF161219">
    <property type="entry name" value="CHY zinc finger-like"/>
    <property type="match status" value="1"/>
</dbReference>
<dbReference type="GO" id="GO:0006511">
    <property type="term" value="P:ubiquitin-dependent protein catabolic process"/>
    <property type="evidence" value="ECO:0007669"/>
    <property type="project" value="TreeGrafter"/>
</dbReference>
<feature type="compositionally biased region" description="Basic and acidic residues" evidence="5">
    <location>
        <begin position="54"/>
        <end position="64"/>
    </location>
</feature>
<accession>A0A835W299</accession>
<dbReference type="PROSITE" id="PS51270">
    <property type="entry name" value="ZF_CTCHY"/>
    <property type="match status" value="1"/>
</dbReference>
<protein>
    <submittedName>
        <fullName evidence="9">Uncharacterized protein</fullName>
    </submittedName>
</protein>
<proteinExistence type="predicted"/>
<dbReference type="InterPro" id="IPR017921">
    <property type="entry name" value="Znf_CTCHY"/>
</dbReference>
<dbReference type="InterPro" id="IPR037275">
    <property type="entry name" value="Znf_CTCHY_sf"/>
</dbReference>
<dbReference type="Pfam" id="PF14599">
    <property type="entry name" value="zinc_ribbon_6"/>
    <property type="match status" value="1"/>
</dbReference>
<evidence type="ECO:0000313" key="9">
    <source>
        <dbReference type="EMBL" id="KAG2437922.1"/>
    </source>
</evidence>
<keyword evidence="2 4" id="KW-0863">Zinc-finger</keyword>
<dbReference type="InterPro" id="IPR013083">
    <property type="entry name" value="Znf_RING/FYVE/PHD"/>
</dbReference>
<feature type="compositionally biased region" description="Gly residues" evidence="5">
    <location>
        <begin position="1"/>
        <end position="12"/>
    </location>
</feature>
<dbReference type="PROSITE" id="PS51266">
    <property type="entry name" value="ZF_CHY"/>
    <property type="match status" value="1"/>
</dbReference>
<keyword evidence="10" id="KW-1185">Reference proteome</keyword>
<dbReference type="PANTHER" id="PTHR21319:SF53">
    <property type="entry name" value="RING FINGER AND CHY ZINC FINGER DOMAIN-CONTAINING PROTEIN 1"/>
    <property type="match status" value="1"/>
</dbReference>
<feature type="compositionally biased region" description="Low complexity" evidence="5">
    <location>
        <begin position="13"/>
        <end position="45"/>
    </location>
</feature>
<evidence type="ECO:0000256" key="2">
    <source>
        <dbReference type="ARBA" id="ARBA00022771"/>
    </source>
</evidence>
<dbReference type="Pfam" id="PF05495">
    <property type="entry name" value="zf-CHY"/>
    <property type="match status" value="1"/>
</dbReference>
<dbReference type="Gene3D" id="3.30.40.10">
    <property type="entry name" value="Zinc/RING finger domain, C3HC4 (zinc finger)"/>
    <property type="match status" value="1"/>
</dbReference>
<comment type="caution">
    <text evidence="9">The sequence shown here is derived from an EMBL/GenBank/DDBJ whole genome shotgun (WGS) entry which is preliminary data.</text>
</comment>
<dbReference type="OrthoDB" id="411372at2759"/>
<evidence type="ECO:0000313" key="10">
    <source>
        <dbReference type="Proteomes" id="UP000650467"/>
    </source>
</evidence>
<dbReference type="InterPro" id="IPR039512">
    <property type="entry name" value="RCHY1_zinc-ribbon"/>
</dbReference>
<dbReference type="SUPFAM" id="SSF161245">
    <property type="entry name" value="Zinc hairpin stack"/>
    <property type="match status" value="1"/>
</dbReference>
<dbReference type="Pfam" id="PF00097">
    <property type="entry name" value="zf-C3HC4"/>
    <property type="match status" value="1"/>
</dbReference>
<feature type="domain" description="RING-type" evidence="6">
    <location>
        <begin position="262"/>
        <end position="304"/>
    </location>
</feature>
<dbReference type="InterPro" id="IPR037274">
    <property type="entry name" value="Znf_CHY_sf"/>
</dbReference>
<keyword evidence="3" id="KW-0862">Zinc</keyword>
<evidence type="ECO:0000256" key="4">
    <source>
        <dbReference type="PROSITE-ProRule" id="PRU00601"/>
    </source>
</evidence>
<dbReference type="AlphaFoldDB" id="A0A835W299"/>
<dbReference type="InterPro" id="IPR008913">
    <property type="entry name" value="Znf_CHY"/>
</dbReference>
<evidence type="ECO:0000259" key="8">
    <source>
        <dbReference type="PROSITE" id="PS51270"/>
    </source>
</evidence>
<feature type="domain" description="CHY-type" evidence="7">
    <location>
        <begin position="119"/>
        <end position="195"/>
    </location>
</feature>
<dbReference type="EMBL" id="JAEHOC010000010">
    <property type="protein sequence ID" value="KAG2437922.1"/>
    <property type="molecule type" value="Genomic_DNA"/>
</dbReference>
<dbReference type="GO" id="GO:0005634">
    <property type="term" value="C:nucleus"/>
    <property type="evidence" value="ECO:0007669"/>
    <property type="project" value="TreeGrafter"/>
</dbReference>
<dbReference type="GO" id="GO:0061630">
    <property type="term" value="F:ubiquitin protein ligase activity"/>
    <property type="evidence" value="ECO:0007669"/>
    <property type="project" value="TreeGrafter"/>
</dbReference>
<name>A0A835W299_CHLIN</name>
<dbReference type="InterPro" id="IPR001841">
    <property type="entry name" value="Znf_RING"/>
</dbReference>
<evidence type="ECO:0000256" key="3">
    <source>
        <dbReference type="ARBA" id="ARBA00022833"/>
    </source>
</evidence>
<dbReference type="InterPro" id="IPR018957">
    <property type="entry name" value="Znf_C3HC4_RING-type"/>
</dbReference>